<name>A0A6J6T760_9ZZZZ</name>
<dbReference type="EMBL" id="CAEZYF010000027">
    <property type="protein sequence ID" value="CAB4742647.1"/>
    <property type="molecule type" value="Genomic_DNA"/>
</dbReference>
<sequence>MKTIYIGYDINGEMAAALYPRADHLEVALALPEEAESPLLVDASHLTWRTLPVAAIVRGSDELLEFGELAGSAVQRVRTARHDVMRDNEFFVRTKRERREG</sequence>
<reference evidence="2" key="1">
    <citation type="submission" date="2020-05" db="EMBL/GenBank/DDBJ databases">
        <authorList>
            <person name="Chiriac C."/>
            <person name="Salcher M."/>
            <person name="Ghai R."/>
            <person name="Kavagutti S V."/>
        </authorList>
    </citation>
    <scope>NUCLEOTIDE SEQUENCE</scope>
</reference>
<dbReference type="AlphaFoldDB" id="A0A6J6T760"/>
<evidence type="ECO:0000313" key="1">
    <source>
        <dbReference type="EMBL" id="CAB4365032.1"/>
    </source>
</evidence>
<dbReference type="EMBL" id="CAFBIY010000014">
    <property type="protein sequence ID" value="CAB4847188.1"/>
    <property type="molecule type" value="Genomic_DNA"/>
</dbReference>
<evidence type="ECO:0000313" key="2">
    <source>
        <dbReference type="EMBL" id="CAB4742647.1"/>
    </source>
</evidence>
<evidence type="ECO:0000313" key="5">
    <source>
        <dbReference type="EMBL" id="CAB4955174.1"/>
    </source>
</evidence>
<accession>A0A6J6T760</accession>
<organism evidence="2">
    <name type="scientific">freshwater metagenome</name>
    <dbReference type="NCBI Taxonomy" id="449393"/>
    <lineage>
        <taxon>unclassified sequences</taxon>
        <taxon>metagenomes</taxon>
        <taxon>ecological metagenomes</taxon>
    </lineage>
</organism>
<dbReference type="EMBL" id="CAFAAV010000015">
    <property type="protein sequence ID" value="CAB4804565.1"/>
    <property type="molecule type" value="Genomic_DNA"/>
</dbReference>
<dbReference type="EMBL" id="CAFBMT010000030">
    <property type="protein sequence ID" value="CAB4955174.1"/>
    <property type="molecule type" value="Genomic_DNA"/>
</dbReference>
<protein>
    <submittedName>
        <fullName evidence="2">Unannotated protein</fullName>
    </submittedName>
</protein>
<proteinExistence type="predicted"/>
<gene>
    <name evidence="2" type="ORF">UFOPK2656_03011</name>
    <name evidence="3" type="ORF">UFOPK3099_00329</name>
    <name evidence="4" type="ORF">UFOPK3267_00430</name>
    <name evidence="5" type="ORF">UFOPK3651_03122</name>
    <name evidence="6" type="ORF">UFOPK3931_00705</name>
    <name evidence="1" type="ORF">UFOPK4189_02791</name>
</gene>
<evidence type="ECO:0000313" key="6">
    <source>
        <dbReference type="EMBL" id="CAB4979423.1"/>
    </source>
</evidence>
<evidence type="ECO:0000313" key="4">
    <source>
        <dbReference type="EMBL" id="CAB4847188.1"/>
    </source>
</evidence>
<dbReference type="EMBL" id="CAFBOL010000012">
    <property type="protein sequence ID" value="CAB4979423.1"/>
    <property type="molecule type" value="Genomic_DNA"/>
</dbReference>
<dbReference type="EMBL" id="CAESGF010000023">
    <property type="protein sequence ID" value="CAB4365032.1"/>
    <property type="molecule type" value="Genomic_DNA"/>
</dbReference>
<evidence type="ECO:0000313" key="3">
    <source>
        <dbReference type="EMBL" id="CAB4804565.1"/>
    </source>
</evidence>